<feature type="compositionally biased region" description="Basic residues" evidence="1">
    <location>
        <begin position="242"/>
        <end position="256"/>
    </location>
</feature>
<dbReference type="EMBL" id="OUUZ01000011">
    <property type="protein sequence ID" value="SPQ23672.1"/>
    <property type="molecule type" value="Genomic_DNA"/>
</dbReference>
<dbReference type="Proteomes" id="UP000289323">
    <property type="component" value="Unassembled WGS sequence"/>
</dbReference>
<reference evidence="2 3" key="1">
    <citation type="submission" date="2018-04" db="EMBL/GenBank/DDBJ databases">
        <authorList>
            <person name="Huttner S."/>
            <person name="Dainat J."/>
        </authorList>
    </citation>
    <scope>NUCLEOTIDE SEQUENCE [LARGE SCALE GENOMIC DNA]</scope>
</reference>
<evidence type="ECO:0000313" key="2">
    <source>
        <dbReference type="EMBL" id="SPQ23672.1"/>
    </source>
</evidence>
<gene>
    <name evidence="2" type="ORF">TT172_LOCUS6091</name>
</gene>
<sequence length="256" mass="28299">MDARDRLERAAAEVIVIMKGIPELADASVAVIGGLALWKYIRNGRTTQDVDFIINIDSAPQSVKSKLLALPDSPFVQQAQLFLYKDSQGHYIQIDITPAWQSPYLPAAAKKLRTIPAGSVPYISPIDLLIFKMNSCGLRAQVAKRSVDANDAEMLIAAMGTPLNLTAQQQELVEPRIADVVSFGSKTEEWWRQNLGLPAKGPSADDYWTWSEEYQNWYHLNDDGTYEWASQGDSSSAGPSQKPKKSSKSSGKGKRR</sequence>
<evidence type="ECO:0000313" key="3">
    <source>
        <dbReference type="Proteomes" id="UP000289323"/>
    </source>
</evidence>
<evidence type="ECO:0000256" key="1">
    <source>
        <dbReference type="SAM" id="MobiDB-lite"/>
    </source>
</evidence>
<name>A0A3S4C7Z4_9PEZI</name>
<organism evidence="2 3">
    <name type="scientific">Thermothielavioides terrestris</name>
    <dbReference type="NCBI Taxonomy" id="2587410"/>
    <lineage>
        <taxon>Eukaryota</taxon>
        <taxon>Fungi</taxon>
        <taxon>Dikarya</taxon>
        <taxon>Ascomycota</taxon>
        <taxon>Pezizomycotina</taxon>
        <taxon>Sordariomycetes</taxon>
        <taxon>Sordariomycetidae</taxon>
        <taxon>Sordariales</taxon>
        <taxon>Chaetomiaceae</taxon>
        <taxon>Thermothielavioides</taxon>
    </lineage>
</organism>
<feature type="region of interest" description="Disordered" evidence="1">
    <location>
        <begin position="228"/>
        <end position="256"/>
    </location>
</feature>
<protein>
    <submittedName>
        <fullName evidence="2">7a2ca4d0-fc02-45c7-b99c-747002ecf4f6</fullName>
    </submittedName>
</protein>
<accession>A0A3S4C7Z4</accession>
<proteinExistence type="predicted"/>
<dbReference type="AlphaFoldDB" id="A0A3S4C7Z4"/>